<comment type="catalytic activity">
    <reaction evidence="3">
        <text>cytidine + phosphate = cytosine + alpha-D-ribose 1-phosphate</text>
        <dbReference type="Rhea" id="RHEA:52540"/>
        <dbReference type="ChEBI" id="CHEBI:16040"/>
        <dbReference type="ChEBI" id="CHEBI:17562"/>
        <dbReference type="ChEBI" id="CHEBI:43474"/>
        <dbReference type="ChEBI" id="CHEBI:57720"/>
        <dbReference type="EC" id="2.4.2.2"/>
    </reaction>
</comment>
<dbReference type="GO" id="GO:0009032">
    <property type="term" value="F:thymidine phosphorylase activity"/>
    <property type="evidence" value="ECO:0007669"/>
    <property type="project" value="RHEA"/>
</dbReference>
<dbReference type="Gene3D" id="2.60.120.10">
    <property type="entry name" value="Jelly Rolls"/>
    <property type="match status" value="1"/>
</dbReference>
<comment type="catalytic activity">
    <reaction evidence="3">
        <text>xanthosine + phosphate = alpha-D-ribose 1-phosphate + xanthine</text>
        <dbReference type="Rhea" id="RHEA:27638"/>
        <dbReference type="ChEBI" id="CHEBI:17712"/>
        <dbReference type="ChEBI" id="CHEBI:18107"/>
        <dbReference type="ChEBI" id="CHEBI:43474"/>
        <dbReference type="ChEBI" id="CHEBI:57720"/>
        <dbReference type="EC" id="2.4.2.1"/>
    </reaction>
</comment>
<name>A0A2D3WIW0_9BACT</name>
<dbReference type="Pfam" id="PF06865">
    <property type="entry name" value="Ppnp"/>
    <property type="match status" value="1"/>
</dbReference>
<reference evidence="4 5" key="1">
    <citation type="journal article" date="2017" name="Front. Microbiol.">
        <title>Comparative Genomic Analysis of the Class Epsilonproteobacteria and Proposed Reclassification to Epsilonbacteraeota (phyl. nov.).</title>
        <authorList>
            <person name="Waite D.W."/>
            <person name="Vanwonterghem I."/>
            <person name="Rinke C."/>
            <person name="Parks D.H."/>
            <person name="Zhang Y."/>
            <person name="Takai K."/>
            <person name="Sievert S.M."/>
            <person name="Simon J."/>
            <person name="Campbell B.J."/>
            <person name="Hanson T.E."/>
            <person name="Woyke T."/>
            <person name="Klotz M.G."/>
            <person name="Hugenholtz P."/>
        </authorList>
    </citation>
    <scope>NUCLEOTIDE SEQUENCE [LARGE SCALE GENOMIC DNA]</scope>
    <source>
        <strain evidence="4">UBA12443</strain>
    </source>
</reference>
<evidence type="ECO:0000256" key="3">
    <source>
        <dbReference type="HAMAP-Rule" id="MF_01537"/>
    </source>
</evidence>
<dbReference type="PANTHER" id="PTHR36540">
    <property type="entry name" value="PYRIMIDINE/PURINE NUCLEOSIDE PHOSPHORYLASE"/>
    <property type="match status" value="1"/>
</dbReference>
<comment type="catalytic activity">
    <reaction evidence="3">
        <text>guanosine + phosphate = alpha-D-ribose 1-phosphate + guanine</text>
        <dbReference type="Rhea" id="RHEA:13233"/>
        <dbReference type="ChEBI" id="CHEBI:16235"/>
        <dbReference type="ChEBI" id="CHEBI:16750"/>
        <dbReference type="ChEBI" id="CHEBI:43474"/>
        <dbReference type="ChEBI" id="CHEBI:57720"/>
        <dbReference type="EC" id="2.4.2.1"/>
    </reaction>
</comment>
<evidence type="ECO:0000256" key="2">
    <source>
        <dbReference type="ARBA" id="ARBA00022679"/>
    </source>
</evidence>
<sequence>MSQFTNVTADKKANIYFDGKVTSRTLRFEDGTIKTLGIMLPGEYTFNTGDAEIMEIMSGEMDVQLPGSDTWVSVTGPQSFDVPANSAFHLKVKTISDYCCSFVK</sequence>
<dbReference type="RefSeq" id="WP_294894883.1">
    <property type="nucleotide sequence ID" value="NZ_DLUI01000144.1"/>
</dbReference>
<accession>A0A2D3WIW0</accession>
<organism evidence="4 5">
    <name type="scientific">Sulfuricurvum kujiense</name>
    <dbReference type="NCBI Taxonomy" id="148813"/>
    <lineage>
        <taxon>Bacteria</taxon>
        <taxon>Pseudomonadati</taxon>
        <taxon>Campylobacterota</taxon>
        <taxon>Epsilonproteobacteria</taxon>
        <taxon>Campylobacterales</taxon>
        <taxon>Sulfurimonadaceae</taxon>
        <taxon>Sulfuricurvum</taxon>
    </lineage>
</organism>
<dbReference type="GO" id="GO:0047975">
    <property type="term" value="F:guanosine phosphorylase activity"/>
    <property type="evidence" value="ECO:0007669"/>
    <property type="project" value="RHEA"/>
</dbReference>
<comment type="caution">
    <text evidence="4">The sequence shown here is derived from an EMBL/GenBank/DDBJ whole genome shotgun (WGS) entry which is preliminary data.</text>
</comment>
<comment type="catalytic activity">
    <reaction evidence="3">
        <text>inosine + phosphate = alpha-D-ribose 1-phosphate + hypoxanthine</text>
        <dbReference type="Rhea" id="RHEA:27646"/>
        <dbReference type="ChEBI" id="CHEBI:17368"/>
        <dbReference type="ChEBI" id="CHEBI:17596"/>
        <dbReference type="ChEBI" id="CHEBI:43474"/>
        <dbReference type="ChEBI" id="CHEBI:57720"/>
        <dbReference type="EC" id="2.4.2.1"/>
    </reaction>
</comment>
<dbReference type="InterPro" id="IPR014710">
    <property type="entry name" value="RmlC-like_jellyroll"/>
</dbReference>
<comment type="function">
    <text evidence="3">Catalyzes the phosphorolysis of diverse nucleosides, yielding D-ribose 1-phosphate and the respective free bases. Can use uridine, adenosine, guanosine, cytidine, thymidine, inosine and xanthosine as substrates. Also catalyzes the reverse reactions.</text>
</comment>
<dbReference type="PANTHER" id="PTHR36540:SF1">
    <property type="entry name" value="PYRIMIDINE_PURINE NUCLEOSIDE PHOSPHORYLASE"/>
    <property type="match status" value="1"/>
</dbReference>
<dbReference type="AlphaFoldDB" id="A0A2D3WIW0"/>
<dbReference type="HAMAP" id="MF_01537">
    <property type="entry name" value="Nucleos_phosphorylase_PpnP"/>
    <property type="match status" value="1"/>
</dbReference>
<comment type="catalytic activity">
    <reaction evidence="3">
        <text>a purine D-ribonucleoside + phosphate = a purine nucleobase + alpha-D-ribose 1-phosphate</text>
        <dbReference type="Rhea" id="RHEA:19805"/>
        <dbReference type="ChEBI" id="CHEBI:26386"/>
        <dbReference type="ChEBI" id="CHEBI:43474"/>
        <dbReference type="ChEBI" id="CHEBI:57720"/>
        <dbReference type="ChEBI" id="CHEBI:142355"/>
        <dbReference type="EC" id="2.4.2.1"/>
    </reaction>
</comment>
<comment type="catalytic activity">
    <reaction evidence="3">
        <text>adenosine + phosphate = alpha-D-ribose 1-phosphate + adenine</text>
        <dbReference type="Rhea" id="RHEA:27642"/>
        <dbReference type="ChEBI" id="CHEBI:16335"/>
        <dbReference type="ChEBI" id="CHEBI:16708"/>
        <dbReference type="ChEBI" id="CHEBI:43474"/>
        <dbReference type="ChEBI" id="CHEBI:57720"/>
        <dbReference type="EC" id="2.4.2.1"/>
    </reaction>
</comment>
<evidence type="ECO:0000313" key="5">
    <source>
        <dbReference type="Proteomes" id="UP000228859"/>
    </source>
</evidence>
<proteinExistence type="inferred from homology"/>
<comment type="similarity">
    <text evidence="3">Belongs to the nucleoside phosphorylase PpnP family.</text>
</comment>
<dbReference type="EMBL" id="DLUI01000144">
    <property type="protein sequence ID" value="DAB37654.1"/>
    <property type="molecule type" value="Genomic_DNA"/>
</dbReference>
<comment type="catalytic activity">
    <reaction evidence="3">
        <text>thymidine + phosphate = 2-deoxy-alpha-D-ribose 1-phosphate + thymine</text>
        <dbReference type="Rhea" id="RHEA:16037"/>
        <dbReference type="ChEBI" id="CHEBI:17748"/>
        <dbReference type="ChEBI" id="CHEBI:17821"/>
        <dbReference type="ChEBI" id="CHEBI:43474"/>
        <dbReference type="ChEBI" id="CHEBI:57259"/>
        <dbReference type="EC" id="2.4.2.2"/>
    </reaction>
</comment>
<evidence type="ECO:0000313" key="4">
    <source>
        <dbReference type="EMBL" id="DAB37654.1"/>
    </source>
</evidence>
<dbReference type="FunFam" id="2.60.120.10:FF:000016">
    <property type="entry name" value="Pyrimidine/purine nucleoside phosphorylase"/>
    <property type="match status" value="1"/>
</dbReference>
<dbReference type="SUPFAM" id="SSF51182">
    <property type="entry name" value="RmlC-like cupins"/>
    <property type="match status" value="1"/>
</dbReference>
<dbReference type="InterPro" id="IPR011051">
    <property type="entry name" value="RmlC_Cupin_sf"/>
</dbReference>
<dbReference type="CDD" id="cd20296">
    <property type="entry name" value="cupin_PpnP-like"/>
    <property type="match status" value="1"/>
</dbReference>
<protein>
    <recommendedName>
        <fullName evidence="3">Pyrimidine/purine nucleoside phosphorylase</fullName>
        <ecNumber evidence="3">2.4.2.1</ecNumber>
        <ecNumber evidence="3">2.4.2.2</ecNumber>
    </recommendedName>
    <alternativeName>
        <fullName evidence="3">Adenosine phosphorylase</fullName>
    </alternativeName>
    <alternativeName>
        <fullName evidence="3">Cytidine phosphorylase</fullName>
    </alternativeName>
    <alternativeName>
        <fullName evidence="3">Guanosine phosphorylase</fullName>
    </alternativeName>
    <alternativeName>
        <fullName evidence="3">Inosine phosphorylase</fullName>
    </alternativeName>
    <alternativeName>
        <fullName evidence="3">Thymidine phosphorylase</fullName>
    </alternativeName>
    <alternativeName>
        <fullName evidence="3">Uridine phosphorylase</fullName>
    </alternativeName>
    <alternativeName>
        <fullName evidence="3">Xanthosine phosphorylase</fullName>
    </alternativeName>
</protein>
<dbReference type="GO" id="GO:0004731">
    <property type="term" value="F:purine-nucleoside phosphorylase activity"/>
    <property type="evidence" value="ECO:0007669"/>
    <property type="project" value="UniProtKB-UniRule"/>
</dbReference>
<dbReference type="InterPro" id="IPR009664">
    <property type="entry name" value="Ppnp"/>
</dbReference>
<keyword evidence="1 3" id="KW-0328">Glycosyltransferase</keyword>
<evidence type="ECO:0000256" key="1">
    <source>
        <dbReference type="ARBA" id="ARBA00022676"/>
    </source>
</evidence>
<keyword evidence="2 3" id="KW-0808">Transferase</keyword>
<dbReference type="GO" id="GO:0005829">
    <property type="term" value="C:cytosol"/>
    <property type="evidence" value="ECO:0007669"/>
    <property type="project" value="TreeGrafter"/>
</dbReference>
<gene>
    <name evidence="3" type="primary">ppnP</name>
    <name evidence="4" type="ORF">CFH83_10105</name>
</gene>
<dbReference type="GO" id="GO:0004850">
    <property type="term" value="F:uridine phosphorylase activity"/>
    <property type="evidence" value="ECO:0007669"/>
    <property type="project" value="RHEA"/>
</dbReference>
<dbReference type="Proteomes" id="UP000228859">
    <property type="component" value="Unassembled WGS sequence"/>
</dbReference>
<dbReference type="EC" id="2.4.2.2" evidence="3"/>
<comment type="catalytic activity">
    <reaction evidence="3">
        <text>uridine + phosphate = alpha-D-ribose 1-phosphate + uracil</text>
        <dbReference type="Rhea" id="RHEA:24388"/>
        <dbReference type="ChEBI" id="CHEBI:16704"/>
        <dbReference type="ChEBI" id="CHEBI:17568"/>
        <dbReference type="ChEBI" id="CHEBI:43474"/>
        <dbReference type="ChEBI" id="CHEBI:57720"/>
        <dbReference type="EC" id="2.4.2.2"/>
    </reaction>
</comment>
<dbReference type="EC" id="2.4.2.1" evidence="3"/>